<evidence type="ECO:0000256" key="4">
    <source>
        <dbReference type="ARBA" id="ARBA00022692"/>
    </source>
</evidence>
<feature type="compositionally biased region" description="Low complexity" evidence="11">
    <location>
        <begin position="162"/>
        <end position="197"/>
    </location>
</feature>
<sequence>ELLRLGLFETDYRFYAKHAAWLAALFVSSLALSLGLVGGGGAGGRMLGAAIMGIFWQQLAGIGHDLGHSGVSHDFDFDHKIGSFLTGLMGLSLCWWKSDHNTHHGKPDSINGTSVSLTGALEAPKKVEDLLAQAIKFSSDPEVRKSLQEQDVEGDGKEADSPTADAPTQAAGAAGAEAQSSAKPPVATAAASPAASDAEIEKEMERIRQAKQAAETAASQATPTLQTGAAAGSASN</sequence>
<accession>A0ABN9S2I4</accession>
<comment type="subcellular location">
    <subcellularLocation>
        <location evidence="1">Membrane</location>
        <topology evidence="1">Multi-pass membrane protein</topology>
    </subcellularLocation>
</comment>
<name>A0ABN9S2I4_9DINO</name>
<feature type="compositionally biased region" description="Basic and acidic residues" evidence="11">
    <location>
        <begin position="141"/>
        <end position="160"/>
    </location>
</feature>
<keyword evidence="5" id="KW-0479">Metal-binding</keyword>
<feature type="non-terminal residue" evidence="13">
    <location>
        <position position="1"/>
    </location>
</feature>
<evidence type="ECO:0000256" key="12">
    <source>
        <dbReference type="SAM" id="Phobius"/>
    </source>
</evidence>
<keyword evidence="14" id="KW-1185">Reference proteome</keyword>
<organism evidence="13 14">
    <name type="scientific">Prorocentrum cordatum</name>
    <dbReference type="NCBI Taxonomy" id="2364126"/>
    <lineage>
        <taxon>Eukaryota</taxon>
        <taxon>Sar</taxon>
        <taxon>Alveolata</taxon>
        <taxon>Dinophyceae</taxon>
        <taxon>Prorocentrales</taxon>
        <taxon>Prorocentraceae</taxon>
        <taxon>Prorocentrum</taxon>
    </lineage>
</organism>
<evidence type="ECO:0000256" key="1">
    <source>
        <dbReference type="ARBA" id="ARBA00004141"/>
    </source>
</evidence>
<keyword evidence="10 12" id="KW-0472">Membrane</keyword>
<keyword evidence="9" id="KW-0443">Lipid metabolism</keyword>
<evidence type="ECO:0000256" key="6">
    <source>
        <dbReference type="ARBA" id="ARBA00022989"/>
    </source>
</evidence>
<evidence type="ECO:0000256" key="7">
    <source>
        <dbReference type="ARBA" id="ARBA00023002"/>
    </source>
</evidence>
<reference evidence="13" key="1">
    <citation type="submission" date="2023-10" db="EMBL/GenBank/DDBJ databases">
        <authorList>
            <person name="Chen Y."/>
            <person name="Shah S."/>
            <person name="Dougan E. K."/>
            <person name="Thang M."/>
            <person name="Chan C."/>
        </authorList>
    </citation>
    <scope>NUCLEOTIDE SEQUENCE [LARGE SCALE GENOMIC DNA]</scope>
</reference>
<dbReference type="Proteomes" id="UP001189429">
    <property type="component" value="Unassembled WGS sequence"/>
</dbReference>
<feature type="compositionally biased region" description="Basic and acidic residues" evidence="11">
    <location>
        <begin position="199"/>
        <end position="208"/>
    </location>
</feature>
<evidence type="ECO:0000256" key="5">
    <source>
        <dbReference type="ARBA" id="ARBA00022723"/>
    </source>
</evidence>
<comment type="pathway">
    <text evidence="2">Lipid metabolism.</text>
</comment>
<evidence type="ECO:0000256" key="3">
    <source>
        <dbReference type="ARBA" id="ARBA00009295"/>
    </source>
</evidence>
<evidence type="ECO:0000313" key="14">
    <source>
        <dbReference type="Proteomes" id="UP001189429"/>
    </source>
</evidence>
<keyword evidence="8" id="KW-0408">Iron</keyword>
<feature type="transmembrane region" description="Helical" evidence="12">
    <location>
        <begin position="20"/>
        <end position="42"/>
    </location>
</feature>
<evidence type="ECO:0000256" key="2">
    <source>
        <dbReference type="ARBA" id="ARBA00005189"/>
    </source>
</evidence>
<dbReference type="PANTHER" id="PTHR19353:SF30">
    <property type="entry name" value="DELTA 8-(E)-SPHINGOLIPID DESATURASE"/>
    <property type="match status" value="1"/>
</dbReference>
<proteinExistence type="inferred from homology"/>
<keyword evidence="4 12" id="KW-0812">Transmembrane</keyword>
<evidence type="ECO:0000256" key="9">
    <source>
        <dbReference type="ARBA" id="ARBA00023098"/>
    </source>
</evidence>
<feature type="region of interest" description="Disordered" evidence="11">
    <location>
        <begin position="141"/>
        <end position="236"/>
    </location>
</feature>
<evidence type="ECO:0000313" key="13">
    <source>
        <dbReference type="EMBL" id="CAK0825777.1"/>
    </source>
</evidence>
<feature type="compositionally biased region" description="Low complexity" evidence="11">
    <location>
        <begin position="210"/>
        <end position="224"/>
    </location>
</feature>
<keyword evidence="6 12" id="KW-1133">Transmembrane helix</keyword>
<dbReference type="InterPro" id="IPR012171">
    <property type="entry name" value="Fatty_acid_desaturase"/>
</dbReference>
<evidence type="ECO:0000256" key="10">
    <source>
        <dbReference type="ARBA" id="ARBA00023136"/>
    </source>
</evidence>
<evidence type="ECO:0000256" key="11">
    <source>
        <dbReference type="SAM" id="MobiDB-lite"/>
    </source>
</evidence>
<keyword evidence="7" id="KW-0560">Oxidoreductase</keyword>
<comment type="similarity">
    <text evidence="3">Belongs to the fatty acid desaturase type 1 family.</text>
</comment>
<dbReference type="PANTHER" id="PTHR19353">
    <property type="entry name" value="FATTY ACID DESATURASE 2"/>
    <property type="match status" value="1"/>
</dbReference>
<evidence type="ECO:0008006" key="15">
    <source>
        <dbReference type="Google" id="ProtNLM"/>
    </source>
</evidence>
<evidence type="ECO:0000256" key="8">
    <source>
        <dbReference type="ARBA" id="ARBA00023004"/>
    </source>
</evidence>
<comment type="caution">
    <text evidence="13">The sequence shown here is derived from an EMBL/GenBank/DDBJ whole genome shotgun (WGS) entry which is preliminary data.</text>
</comment>
<protein>
    <recommendedName>
        <fullName evidence="15">Fatty acid desaturase domain-containing protein</fullName>
    </recommendedName>
</protein>
<gene>
    <name evidence="13" type="ORF">PCOR1329_LOCUS25821</name>
</gene>
<dbReference type="EMBL" id="CAUYUJ010009080">
    <property type="protein sequence ID" value="CAK0825777.1"/>
    <property type="molecule type" value="Genomic_DNA"/>
</dbReference>